<feature type="compositionally biased region" description="Basic residues" evidence="5">
    <location>
        <begin position="196"/>
        <end position="206"/>
    </location>
</feature>
<feature type="transmembrane region" description="Helical" evidence="6">
    <location>
        <begin position="32"/>
        <end position="51"/>
    </location>
</feature>
<keyword evidence="3 6" id="KW-1133">Transmembrane helix</keyword>
<evidence type="ECO:0000256" key="2">
    <source>
        <dbReference type="ARBA" id="ARBA00022692"/>
    </source>
</evidence>
<feature type="transmembrane region" description="Helical" evidence="6">
    <location>
        <begin position="130"/>
        <end position="152"/>
    </location>
</feature>
<proteinExistence type="predicted"/>
<evidence type="ECO:0008006" key="9">
    <source>
        <dbReference type="Google" id="ProtNLM"/>
    </source>
</evidence>
<feature type="transmembrane region" description="Helical" evidence="6">
    <location>
        <begin position="158"/>
        <end position="180"/>
    </location>
</feature>
<dbReference type="EMBL" id="MU097249">
    <property type="protein sequence ID" value="KAF7845954.1"/>
    <property type="molecule type" value="Genomic_DNA"/>
</dbReference>
<dbReference type="OrthoDB" id="3026777at2759"/>
<dbReference type="GO" id="GO:0022857">
    <property type="term" value="F:transmembrane transporter activity"/>
    <property type="evidence" value="ECO:0007669"/>
    <property type="project" value="InterPro"/>
</dbReference>
<gene>
    <name evidence="7" type="ORF">BT93_L5820</name>
</gene>
<dbReference type="SUPFAM" id="SSF103473">
    <property type="entry name" value="MFS general substrate transporter"/>
    <property type="match status" value="1"/>
</dbReference>
<organism evidence="7 8">
    <name type="scientific">Corymbia citriodora subsp. variegata</name>
    <dbReference type="NCBI Taxonomy" id="360336"/>
    <lineage>
        <taxon>Eukaryota</taxon>
        <taxon>Viridiplantae</taxon>
        <taxon>Streptophyta</taxon>
        <taxon>Embryophyta</taxon>
        <taxon>Tracheophyta</taxon>
        <taxon>Spermatophyta</taxon>
        <taxon>Magnoliopsida</taxon>
        <taxon>eudicotyledons</taxon>
        <taxon>Gunneridae</taxon>
        <taxon>Pentapetalae</taxon>
        <taxon>rosids</taxon>
        <taxon>malvids</taxon>
        <taxon>Myrtales</taxon>
        <taxon>Myrtaceae</taxon>
        <taxon>Myrtoideae</taxon>
        <taxon>Eucalypteae</taxon>
        <taxon>Corymbia</taxon>
    </lineage>
</organism>
<dbReference type="Gene3D" id="1.20.1250.20">
    <property type="entry name" value="MFS general substrate transporter like domains"/>
    <property type="match status" value="1"/>
</dbReference>
<dbReference type="GO" id="GO:0016020">
    <property type="term" value="C:membrane"/>
    <property type="evidence" value="ECO:0007669"/>
    <property type="project" value="UniProtKB-SubCell"/>
</dbReference>
<dbReference type="AlphaFoldDB" id="A0A8T0CFV9"/>
<dbReference type="Gramene" id="rna-gnl|WGS:JABURB|Cocit.L5820.1">
    <property type="protein sequence ID" value="cds-KAF7845954.1"/>
    <property type="gene ID" value="gene-BT93_L5820"/>
</dbReference>
<evidence type="ECO:0000256" key="6">
    <source>
        <dbReference type="SAM" id="Phobius"/>
    </source>
</evidence>
<evidence type="ECO:0000313" key="8">
    <source>
        <dbReference type="Proteomes" id="UP000806378"/>
    </source>
</evidence>
<feature type="region of interest" description="Disordered" evidence="5">
    <location>
        <begin position="196"/>
        <end position="218"/>
    </location>
</feature>
<keyword evidence="2 6" id="KW-0812">Transmembrane</keyword>
<evidence type="ECO:0000256" key="4">
    <source>
        <dbReference type="ARBA" id="ARBA00023136"/>
    </source>
</evidence>
<dbReference type="InterPro" id="IPR036259">
    <property type="entry name" value="MFS_trans_sf"/>
</dbReference>
<evidence type="ECO:0000256" key="5">
    <source>
        <dbReference type="SAM" id="MobiDB-lite"/>
    </source>
</evidence>
<feature type="transmembrane region" description="Helical" evidence="6">
    <location>
        <begin position="90"/>
        <end position="118"/>
    </location>
</feature>
<evidence type="ECO:0000313" key="7">
    <source>
        <dbReference type="EMBL" id="KAF7845954.1"/>
    </source>
</evidence>
<keyword evidence="8" id="KW-1185">Reference proteome</keyword>
<comment type="subcellular location">
    <subcellularLocation>
        <location evidence="1">Membrane</location>
        <topology evidence="1">Multi-pass membrane protein</topology>
    </subcellularLocation>
</comment>
<dbReference type="PANTHER" id="PTHR23507">
    <property type="entry name" value="ZGC:174356"/>
    <property type="match status" value="1"/>
</dbReference>
<comment type="caution">
    <text evidence="7">The sequence shown here is derived from an EMBL/GenBank/DDBJ whole genome shotgun (WGS) entry which is preliminary data.</text>
</comment>
<dbReference type="Pfam" id="PF07690">
    <property type="entry name" value="MFS_1"/>
    <property type="match status" value="1"/>
</dbReference>
<reference evidence="7" key="1">
    <citation type="submission" date="2020-05" db="EMBL/GenBank/DDBJ databases">
        <title>WGS assembly of Corymbia citriodora subspecies variegata.</title>
        <authorList>
            <person name="Barry K."/>
            <person name="Hundley H."/>
            <person name="Shu S."/>
            <person name="Jenkins J."/>
            <person name="Grimwood J."/>
            <person name="Baten A."/>
        </authorList>
    </citation>
    <scope>NUCLEOTIDE SEQUENCE</scope>
    <source>
        <strain evidence="7">CV2-018</strain>
    </source>
</reference>
<protein>
    <recommendedName>
        <fullName evidence="9">Major facilitator superfamily (MFS) profile domain-containing protein</fullName>
    </recommendedName>
</protein>
<feature type="transmembrane region" description="Helical" evidence="6">
    <location>
        <begin position="63"/>
        <end position="84"/>
    </location>
</feature>
<dbReference type="PANTHER" id="PTHR23507:SF1">
    <property type="entry name" value="FI18259P1-RELATED"/>
    <property type="match status" value="1"/>
</dbReference>
<keyword evidence="4 6" id="KW-0472">Membrane</keyword>
<dbReference type="Proteomes" id="UP000806378">
    <property type="component" value="Unassembled WGS sequence"/>
</dbReference>
<evidence type="ECO:0000256" key="1">
    <source>
        <dbReference type="ARBA" id="ARBA00004141"/>
    </source>
</evidence>
<sequence>MHHSPSSDLPLLLLTPEQCRHSTAVQRRLAELNLSVSVVMGTLCVLTTPFWGALSDRIGRKPVIAVNVMSFFLGVAVLIGVLSHPETVPYQWVILAAAVEGLFAGMGGGQSIMAAYIGDCTDPGSRAGTFSLMMGILFGGIAAGPAISSFLISRFGNALVPFYACVGLHGFQALFTVFILPESLAKDKQKEARKLRKVKQAEKHKKDKEDSERLNTDGSSMSTKLLVRTRKTLRPLTGIFAPLALLGPREKSTGGLDWSLPMVSLGSGLYSMVMVS</sequence>
<name>A0A8T0CFV9_CORYI</name>
<accession>A0A8T0CFV9</accession>
<evidence type="ECO:0000256" key="3">
    <source>
        <dbReference type="ARBA" id="ARBA00022989"/>
    </source>
</evidence>
<dbReference type="InterPro" id="IPR011701">
    <property type="entry name" value="MFS"/>
</dbReference>